<keyword evidence="3" id="KW-0238">DNA-binding</keyword>
<dbReference type="PANTHER" id="PTHR43140:SF1">
    <property type="entry name" value="TYPE I RESTRICTION ENZYME ECOKI SPECIFICITY SUBUNIT"/>
    <property type="match status" value="1"/>
</dbReference>
<comment type="subunit">
    <text evidence="4">The methyltransferase is composed of M and S polypeptides.</text>
</comment>
<dbReference type="Pfam" id="PF01420">
    <property type="entry name" value="Methylase_S"/>
    <property type="match status" value="1"/>
</dbReference>
<dbReference type="GO" id="GO:0003677">
    <property type="term" value="F:DNA binding"/>
    <property type="evidence" value="ECO:0007669"/>
    <property type="project" value="UniProtKB-KW"/>
</dbReference>
<dbReference type="InterPro" id="IPR000055">
    <property type="entry name" value="Restrct_endonuc_typeI_TRD"/>
</dbReference>
<dbReference type="EMBL" id="PVWK01000098">
    <property type="protein sequence ID" value="PSB27060.1"/>
    <property type="molecule type" value="Genomic_DNA"/>
</dbReference>
<dbReference type="SUPFAM" id="SSF116734">
    <property type="entry name" value="DNA methylase specificity domain"/>
    <property type="match status" value="1"/>
</dbReference>
<organism evidence="7 8">
    <name type="scientific">Stenomitos frigidus ULC18</name>
    <dbReference type="NCBI Taxonomy" id="2107698"/>
    <lineage>
        <taxon>Bacteria</taxon>
        <taxon>Bacillati</taxon>
        <taxon>Cyanobacteriota</taxon>
        <taxon>Cyanophyceae</taxon>
        <taxon>Leptolyngbyales</taxon>
        <taxon>Leptolyngbyaceae</taxon>
        <taxon>Stenomitos</taxon>
    </lineage>
</organism>
<comment type="caution">
    <text evidence="7">The sequence shown here is derived from an EMBL/GenBank/DDBJ whole genome shotgun (WGS) entry which is preliminary data.</text>
</comment>
<reference evidence="8" key="1">
    <citation type="submission" date="2018-02" db="EMBL/GenBank/DDBJ databases">
        <authorList>
            <person name="Moore K."/>
            <person name="Momper L."/>
        </authorList>
    </citation>
    <scope>NUCLEOTIDE SEQUENCE [LARGE SCALE GENOMIC DNA]</scope>
    <source>
        <strain evidence="8">ULC18</strain>
    </source>
</reference>
<evidence type="ECO:0000256" key="4">
    <source>
        <dbReference type="ARBA" id="ARBA00038652"/>
    </source>
</evidence>
<evidence type="ECO:0000259" key="6">
    <source>
        <dbReference type="Pfam" id="PF01420"/>
    </source>
</evidence>
<sequence length="145" mass="16907">MLSDKVWRADILEVDKKYINFYLRSKDGCKEIESRATGNQLSMRNISQNAFRDVVIAIPPIEEQKEIVRQIESCFNSINQSKQTYQETKDYLNQLDRSILAKAFRGELVEQDPNDEPASVLLERIRADREQQQSTSNRRKRGLAK</sequence>
<feature type="domain" description="Type I restriction modification DNA specificity" evidence="6">
    <location>
        <begin position="19"/>
        <end position="84"/>
    </location>
</feature>
<dbReference type="InterPro" id="IPR051212">
    <property type="entry name" value="Type-I_RE_S_subunit"/>
</dbReference>
<keyword evidence="2" id="KW-0680">Restriction system</keyword>
<proteinExistence type="inferred from homology"/>
<evidence type="ECO:0000313" key="8">
    <source>
        <dbReference type="Proteomes" id="UP000239576"/>
    </source>
</evidence>
<dbReference type="Proteomes" id="UP000239576">
    <property type="component" value="Unassembled WGS sequence"/>
</dbReference>
<reference evidence="7 8" key="2">
    <citation type="submission" date="2018-03" db="EMBL/GenBank/DDBJ databases">
        <title>The ancient ancestry and fast evolution of plastids.</title>
        <authorList>
            <person name="Moore K.R."/>
            <person name="Magnabosco C."/>
            <person name="Momper L."/>
            <person name="Gold D.A."/>
            <person name="Bosak T."/>
            <person name="Fournier G.P."/>
        </authorList>
    </citation>
    <scope>NUCLEOTIDE SEQUENCE [LARGE SCALE GENOMIC DNA]</scope>
    <source>
        <strain evidence="7 8">ULC18</strain>
    </source>
</reference>
<dbReference type="GO" id="GO:0009307">
    <property type="term" value="P:DNA restriction-modification system"/>
    <property type="evidence" value="ECO:0007669"/>
    <property type="project" value="UniProtKB-KW"/>
</dbReference>
<dbReference type="InterPro" id="IPR044946">
    <property type="entry name" value="Restrct_endonuc_typeI_TRD_sf"/>
</dbReference>
<evidence type="ECO:0000256" key="5">
    <source>
        <dbReference type="SAM" id="MobiDB-lite"/>
    </source>
</evidence>
<evidence type="ECO:0000256" key="1">
    <source>
        <dbReference type="ARBA" id="ARBA00010923"/>
    </source>
</evidence>
<comment type="similarity">
    <text evidence="1">Belongs to the type-I restriction system S methylase family.</text>
</comment>
<keyword evidence="8" id="KW-1185">Reference proteome</keyword>
<dbReference type="AlphaFoldDB" id="A0A2T1E2W2"/>
<dbReference type="OrthoDB" id="9815652at2"/>
<evidence type="ECO:0000256" key="2">
    <source>
        <dbReference type="ARBA" id="ARBA00022747"/>
    </source>
</evidence>
<dbReference type="PANTHER" id="PTHR43140">
    <property type="entry name" value="TYPE-1 RESTRICTION ENZYME ECOKI SPECIFICITY PROTEIN"/>
    <property type="match status" value="1"/>
</dbReference>
<name>A0A2T1E2W2_9CYAN</name>
<feature type="region of interest" description="Disordered" evidence="5">
    <location>
        <begin position="124"/>
        <end position="145"/>
    </location>
</feature>
<evidence type="ECO:0000256" key="3">
    <source>
        <dbReference type="ARBA" id="ARBA00023125"/>
    </source>
</evidence>
<accession>A0A2T1E2W2</accession>
<dbReference type="Gene3D" id="3.90.220.20">
    <property type="entry name" value="DNA methylase specificity domains"/>
    <property type="match status" value="1"/>
</dbReference>
<evidence type="ECO:0000313" key="7">
    <source>
        <dbReference type="EMBL" id="PSB27060.1"/>
    </source>
</evidence>
<gene>
    <name evidence="7" type="ORF">C7B82_18115</name>
</gene>
<protein>
    <recommendedName>
        <fullName evidence="6">Type I restriction modification DNA specificity domain-containing protein</fullName>
    </recommendedName>
</protein>